<dbReference type="Proteomes" id="UP001054945">
    <property type="component" value="Unassembled WGS sequence"/>
</dbReference>
<evidence type="ECO:0000313" key="2">
    <source>
        <dbReference type="Proteomes" id="UP001054945"/>
    </source>
</evidence>
<reference evidence="1 2" key="1">
    <citation type="submission" date="2021-06" db="EMBL/GenBank/DDBJ databases">
        <title>Caerostris extrusa draft genome.</title>
        <authorList>
            <person name="Kono N."/>
            <person name="Arakawa K."/>
        </authorList>
    </citation>
    <scope>NUCLEOTIDE SEQUENCE [LARGE SCALE GENOMIC DNA]</scope>
</reference>
<organism evidence="1 2">
    <name type="scientific">Caerostris extrusa</name>
    <name type="common">Bark spider</name>
    <name type="synonym">Caerostris bankana</name>
    <dbReference type="NCBI Taxonomy" id="172846"/>
    <lineage>
        <taxon>Eukaryota</taxon>
        <taxon>Metazoa</taxon>
        <taxon>Ecdysozoa</taxon>
        <taxon>Arthropoda</taxon>
        <taxon>Chelicerata</taxon>
        <taxon>Arachnida</taxon>
        <taxon>Araneae</taxon>
        <taxon>Araneomorphae</taxon>
        <taxon>Entelegynae</taxon>
        <taxon>Araneoidea</taxon>
        <taxon>Araneidae</taxon>
        <taxon>Caerostris</taxon>
    </lineage>
</organism>
<keyword evidence="2" id="KW-1185">Reference proteome</keyword>
<gene>
    <name evidence="1" type="ORF">CEXT_327981</name>
</gene>
<name>A0AAV4SZ72_CAEEX</name>
<proteinExistence type="predicted"/>
<dbReference type="AlphaFoldDB" id="A0AAV4SZ72"/>
<sequence length="102" mass="11119">MTRGSSASLPSCFEIINDFLNVAHKSLAQRNSSNELATTAVFLGGDCSQDHHNRSLASEQDPLFFSDPADFHFADSNHECLPLRTTAINCACAQETLFSRGL</sequence>
<comment type="caution">
    <text evidence="1">The sequence shown here is derived from an EMBL/GenBank/DDBJ whole genome shotgun (WGS) entry which is preliminary data.</text>
</comment>
<protein>
    <submittedName>
        <fullName evidence="1">Uncharacterized protein</fullName>
    </submittedName>
</protein>
<evidence type="ECO:0000313" key="1">
    <source>
        <dbReference type="EMBL" id="GIY37722.1"/>
    </source>
</evidence>
<dbReference type="EMBL" id="BPLR01010210">
    <property type="protein sequence ID" value="GIY37722.1"/>
    <property type="molecule type" value="Genomic_DNA"/>
</dbReference>
<accession>A0AAV4SZ72</accession>